<dbReference type="Pfam" id="PF19308">
    <property type="entry name" value="CRISPR_Cas6_N"/>
    <property type="match status" value="1"/>
</dbReference>
<dbReference type="InterPro" id="IPR010156">
    <property type="entry name" value="CRISPR-assoc_prot_Cas6"/>
</dbReference>
<keyword evidence="4" id="KW-0051">Antiviral defense</keyword>
<keyword evidence="2" id="KW-0255">Endonuclease</keyword>
<evidence type="ECO:0000256" key="4">
    <source>
        <dbReference type="ARBA" id="ARBA00023118"/>
    </source>
</evidence>
<protein>
    <submittedName>
        <fullName evidence="8">CRISPR-associated endoribonuclease Cas6</fullName>
    </submittedName>
</protein>
<evidence type="ECO:0000259" key="7">
    <source>
        <dbReference type="Pfam" id="PF19308"/>
    </source>
</evidence>
<reference evidence="8 9" key="1">
    <citation type="journal article" date="2023" name="J. Phycol.">
        <title>Chrysosporum ovalisporum is synonymous with the true-branching cyanobacterium Umezakia natans (Nostocales/Aphanizomenonaceae).</title>
        <authorList>
            <person name="McGregor G.B."/>
            <person name="Sendall B.C."/>
            <person name="Niiyama Y."/>
            <person name="Tuji A."/>
            <person name="Willis A."/>
        </authorList>
    </citation>
    <scope>NUCLEOTIDE SEQUENCE [LARGE SCALE GENOMIC DNA]</scope>
    <source>
        <strain evidence="8 9">ANA360D</strain>
    </source>
</reference>
<dbReference type="InterPro" id="IPR045747">
    <property type="entry name" value="CRISPR-assoc_prot_Cas6_N_sf"/>
</dbReference>
<dbReference type="Gene3D" id="3.30.70.1890">
    <property type="match status" value="1"/>
</dbReference>
<dbReference type="GO" id="GO:0004519">
    <property type="term" value="F:endonuclease activity"/>
    <property type="evidence" value="ECO:0007669"/>
    <property type="project" value="UniProtKB-KW"/>
</dbReference>
<proteinExistence type="predicted"/>
<evidence type="ECO:0000256" key="5">
    <source>
        <dbReference type="SAM" id="MobiDB-lite"/>
    </source>
</evidence>
<dbReference type="NCBIfam" id="TIGR01877">
    <property type="entry name" value="cas_cas6"/>
    <property type="match status" value="1"/>
</dbReference>
<dbReference type="AlphaFoldDB" id="A0AA43GQQ5"/>
<sequence length="393" mass="44198">MPRTAKPSSRKLQPKSPSTPTPPMWPDETELVGLEFELEALTTSSLYSQYTIALHAWFLDQVRQFDPDLSAYLHDGESEKPFNISALESQLLPAGKQLQLEANQILRWQVHALSAKVVQFLQKWLTKLPQTLKLRDASLKIKQVTISHPPTTYPQLLELPAQYSNVNLSFISPTSFRRKGHHFPLPVPVNLFHSYLRRWNDFSQIPISQTSFLDWIDENVIIHGHRLESIKVAAGKRGSVTGFTGAISCGLSKAGLAHTEFTQLFYALVKLAPYCGTGHKTTFGLGQTCLDWVEPQPTTSTQVITNLLAERIEELTAIFTAQRKRQGGDRTDRIAATWATILARREAGESMKVIAEDLEMPISTVKTYTKLARRSLKQANFANFADFADFADF</sequence>
<dbReference type="GO" id="GO:0016788">
    <property type="term" value="F:hydrolase activity, acting on ester bonds"/>
    <property type="evidence" value="ECO:0007669"/>
    <property type="project" value="InterPro"/>
</dbReference>
<organism evidence="8 9">
    <name type="scientific">Chrysosporum bergii ANA360D</name>
    <dbReference type="NCBI Taxonomy" id="617107"/>
    <lineage>
        <taxon>Bacteria</taxon>
        <taxon>Bacillati</taxon>
        <taxon>Cyanobacteriota</taxon>
        <taxon>Cyanophyceae</taxon>
        <taxon>Nostocales</taxon>
        <taxon>Nodulariaceae</taxon>
        <taxon>Chrysosporum</taxon>
    </lineage>
</organism>
<accession>A0AA43GQQ5</accession>
<keyword evidence="9" id="KW-1185">Reference proteome</keyword>
<evidence type="ECO:0000256" key="1">
    <source>
        <dbReference type="ARBA" id="ARBA00022722"/>
    </source>
</evidence>
<evidence type="ECO:0000313" key="9">
    <source>
        <dbReference type="Proteomes" id="UP001159387"/>
    </source>
</evidence>
<dbReference type="CDD" id="cd21141">
    <property type="entry name" value="Cas6_III-like"/>
    <property type="match status" value="1"/>
</dbReference>
<gene>
    <name evidence="8" type="primary">cas6</name>
    <name evidence="8" type="ORF">NWP17_06165</name>
</gene>
<feature type="region of interest" description="Disordered" evidence="5">
    <location>
        <begin position="1"/>
        <end position="25"/>
    </location>
</feature>
<feature type="domain" description="CRISPR-associated protein Cas6-like N-terminal" evidence="7">
    <location>
        <begin position="41"/>
        <end position="142"/>
    </location>
</feature>
<dbReference type="RefSeq" id="WP_280654035.1">
    <property type="nucleotide sequence ID" value="NZ_JANQDH010000041.1"/>
</dbReference>
<dbReference type="InterPro" id="IPR019267">
    <property type="entry name" value="CRISPR-assoc_Cas6_C"/>
</dbReference>
<dbReference type="GO" id="GO:0051607">
    <property type="term" value="P:defense response to virus"/>
    <property type="evidence" value="ECO:0007669"/>
    <property type="project" value="UniProtKB-KW"/>
</dbReference>
<comment type="caution">
    <text evidence="8">The sequence shown here is derived from an EMBL/GenBank/DDBJ whole genome shotgun (WGS) entry which is preliminary data.</text>
</comment>
<dbReference type="EMBL" id="JANQDH010000041">
    <property type="protein sequence ID" value="MDH6060023.1"/>
    <property type="molecule type" value="Genomic_DNA"/>
</dbReference>
<evidence type="ECO:0000256" key="2">
    <source>
        <dbReference type="ARBA" id="ARBA00022759"/>
    </source>
</evidence>
<dbReference type="Proteomes" id="UP001159387">
    <property type="component" value="Unassembled WGS sequence"/>
</dbReference>
<feature type="domain" description="CRISPR-associated protein Cas6 C-terminal" evidence="6">
    <location>
        <begin position="168"/>
        <end position="288"/>
    </location>
</feature>
<dbReference type="Gene3D" id="3.30.70.1900">
    <property type="match status" value="1"/>
</dbReference>
<dbReference type="Pfam" id="PF10040">
    <property type="entry name" value="CRISPR_Cas6"/>
    <property type="match status" value="1"/>
</dbReference>
<evidence type="ECO:0000313" key="8">
    <source>
        <dbReference type="EMBL" id="MDH6060023.1"/>
    </source>
</evidence>
<keyword evidence="3" id="KW-0378">Hydrolase</keyword>
<name>A0AA43GQQ5_9CYAN</name>
<evidence type="ECO:0000256" key="3">
    <source>
        <dbReference type="ARBA" id="ARBA00022801"/>
    </source>
</evidence>
<dbReference type="InterPro" id="IPR045648">
    <property type="entry name" value="CRISPR-assoc_Cas6-like_N"/>
</dbReference>
<evidence type="ECO:0000259" key="6">
    <source>
        <dbReference type="Pfam" id="PF10040"/>
    </source>
</evidence>
<keyword evidence="1" id="KW-0540">Nuclease</keyword>